<protein>
    <submittedName>
        <fullName evidence="1">Uncharacterized protein</fullName>
    </submittedName>
</protein>
<sequence length="194" mass="21506">MHAFNNRRGSSCRVARCSTISVREVVRKAGMQVRFAVSSPSIDHLARWCSVRRAMGGVMPPARGRRGTCGRPITELWIGLSSLVGRGVCMVFCRGLGPEAAGALFCDPAHFCKHWSAGMRLNAMKPESVAPEKRLNVFDKEPKSDIRITPPYSENPYNLYRPSNRNNARCLTPASWQYWVGSHPLEGESNDTGV</sequence>
<comment type="caution">
    <text evidence="1">The sequence shown here is derived from an EMBL/GenBank/DDBJ whole genome shotgun (WGS) entry which is preliminary data.</text>
</comment>
<dbReference type="EMBL" id="JAMKPW020000020">
    <property type="protein sequence ID" value="KAK8207914.1"/>
    <property type="molecule type" value="Genomic_DNA"/>
</dbReference>
<gene>
    <name evidence="1" type="ORF">M8818_004167</name>
</gene>
<evidence type="ECO:0000313" key="2">
    <source>
        <dbReference type="Proteomes" id="UP001320706"/>
    </source>
</evidence>
<organism evidence="1 2">
    <name type="scientific">Zalaria obscura</name>
    <dbReference type="NCBI Taxonomy" id="2024903"/>
    <lineage>
        <taxon>Eukaryota</taxon>
        <taxon>Fungi</taxon>
        <taxon>Dikarya</taxon>
        <taxon>Ascomycota</taxon>
        <taxon>Pezizomycotina</taxon>
        <taxon>Dothideomycetes</taxon>
        <taxon>Dothideomycetidae</taxon>
        <taxon>Dothideales</taxon>
        <taxon>Zalariaceae</taxon>
        <taxon>Zalaria</taxon>
    </lineage>
</organism>
<reference evidence="1" key="1">
    <citation type="submission" date="2024-02" db="EMBL/GenBank/DDBJ databases">
        <title>Metagenome Assembled Genome of Zalaria obscura JY119.</title>
        <authorList>
            <person name="Vighnesh L."/>
            <person name="Jagadeeshwari U."/>
            <person name="Venkata Ramana C."/>
            <person name="Sasikala C."/>
        </authorList>
    </citation>
    <scope>NUCLEOTIDE SEQUENCE</scope>
    <source>
        <strain evidence="1">JY119</strain>
    </source>
</reference>
<dbReference type="Proteomes" id="UP001320706">
    <property type="component" value="Unassembled WGS sequence"/>
</dbReference>
<name>A0ACC3SCH6_9PEZI</name>
<proteinExistence type="predicted"/>
<keyword evidence="2" id="KW-1185">Reference proteome</keyword>
<accession>A0ACC3SCH6</accession>
<evidence type="ECO:0000313" key="1">
    <source>
        <dbReference type="EMBL" id="KAK8207914.1"/>
    </source>
</evidence>